<accession>A0A085UV61</accession>
<comment type="caution">
    <text evidence="4">The sequence shown here is derived from an EMBL/GenBank/DDBJ whole genome shotgun (WGS) entry which is preliminary data.</text>
</comment>
<evidence type="ECO:0000313" key="5">
    <source>
        <dbReference type="Proteomes" id="UP000028643"/>
    </source>
</evidence>
<feature type="chain" id="PRO_5001798190" evidence="3">
    <location>
        <begin position="24"/>
        <end position="421"/>
    </location>
</feature>
<protein>
    <submittedName>
        <fullName evidence="4">ABC transporter substrate-binding protein</fullName>
    </submittedName>
</protein>
<dbReference type="InterPro" id="IPR050490">
    <property type="entry name" value="Bact_solute-bd_prot1"/>
</dbReference>
<dbReference type="AlphaFoldDB" id="A0A085UV61"/>
<dbReference type="RefSeq" id="WP_047578063.1">
    <property type="nucleotide sequence ID" value="NZ_JPQT01000130.1"/>
</dbReference>
<organism evidence="4 5">
    <name type="scientific">Pseudomonas syringae</name>
    <dbReference type="NCBI Taxonomy" id="317"/>
    <lineage>
        <taxon>Bacteria</taxon>
        <taxon>Pseudomonadati</taxon>
        <taxon>Pseudomonadota</taxon>
        <taxon>Gammaproteobacteria</taxon>
        <taxon>Pseudomonadales</taxon>
        <taxon>Pseudomonadaceae</taxon>
        <taxon>Pseudomonas</taxon>
    </lineage>
</organism>
<proteinExistence type="inferred from homology"/>
<comment type="subcellular location">
    <subcellularLocation>
        <location evidence="1">Periplasm</location>
    </subcellularLocation>
</comment>
<feature type="signal peptide" evidence="3">
    <location>
        <begin position="1"/>
        <end position="23"/>
    </location>
</feature>
<dbReference type="Gene3D" id="3.40.190.10">
    <property type="entry name" value="Periplasmic binding protein-like II"/>
    <property type="match status" value="2"/>
</dbReference>
<dbReference type="PANTHER" id="PTHR43649">
    <property type="entry name" value="ARABINOSE-BINDING PROTEIN-RELATED"/>
    <property type="match status" value="1"/>
</dbReference>
<gene>
    <name evidence="4" type="ORF">IV02_23360</name>
</gene>
<evidence type="ECO:0000256" key="1">
    <source>
        <dbReference type="ARBA" id="ARBA00004418"/>
    </source>
</evidence>
<evidence type="ECO:0000256" key="2">
    <source>
        <dbReference type="ARBA" id="ARBA00008520"/>
    </source>
</evidence>
<dbReference type="EMBL" id="JPQT01000130">
    <property type="protein sequence ID" value="KFE47074.1"/>
    <property type="molecule type" value="Genomic_DNA"/>
</dbReference>
<dbReference type="PANTHER" id="PTHR43649:SF12">
    <property type="entry name" value="DIACETYLCHITOBIOSE BINDING PROTEIN DASA"/>
    <property type="match status" value="1"/>
</dbReference>
<evidence type="ECO:0000313" key="4">
    <source>
        <dbReference type="EMBL" id="KFE47074.1"/>
    </source>
</evidence>
<dbReference type="Proteomes" id="UP000028643">
    <property type="component" value="Unassembled WGS sequence"/>
</dbReference>
<dbReference type="GO" id="GO:0042597">
    <property type="term" value="C:periplasmic space"/>
    <property type="evidence" value="ECO:0007669"/>
    <property type="project" value="UniProtKB-SubCell"/>
</dbReference>
<reference evidence="4 5" key="1">
    <citation type="submission" date="2014-07" db="EMBL/GenBank/DDBJ databases">
        <title>Draft Genome Sequences of Environmental Pseudomonas syringae strains.</title>
        <authorList>
            <person name="Baltrus D.A."/>
            <person name="Berge O."/>
            <person name="Morris C."/>
        </authorList>
    </citation>
    <scope>NUCLEOTIDE SEQUENCE [LARGE SCALE GENOMIC DNA]</scope>
    <source>
        <strain evidence="4 5">CEB003</strain>
    </source>
</reference>
<keyword evidence="3" id="KW-0732">Signal</keyword>
<comment type="similarity">
    <text evidence="2">Belongs to the bacterial solute-binding protein 1 family.</text>
</comment>
<dbReference type="SUPFAM" id="SSF53850">
    <property type="entry name" value="Periplasmic binding protein-like II"/>
    <property type="match status" value="1"/>
</dbReference>
<dbReference type="InterPro" id="IPR006059">
    <property type="entry name" value="SBP"/>
</dbReference>
<dbReference type="PATRIC" id="fig|317.174.peg.4779"/>
<evidence type="ECO:0000256" key="3">
    <source>
        <dbReference type="SAM" id="SignalP"/>
    </source>
</evidence>
<name>A0A085UV61_PSESX</name>
<dbReference type="Pfam" id="PF01547">
    <property type="entry name" value="SBP_bac_1"/>
    <property type="match status" value="1"/>
</dbReference>
<sequence length="421" mass="44834">MLRRHLIASLALLPLSFALPAFAPMASAATASVTEVLLPPWGTLPKAMTDRLTAETGMTLETQTLGWDQILTKIATSMIAGSPPADTTEVDWSWVGQFGAANWYQPLESAVDAATIADIPSAKLFMFNGHLLAVPYANDFRVLIYNRDHLKRAGIAAAPTTPEQLLTDAKAIKAKNISQYPIALPLSASEGSATAWYLLTKVFGGELFNDQYEPQFIKPDSAGYKAMAFEIEALKAGLISPAATGLKDVEVQELFKKGDASFDLAGWAGNVAVYSDPAKSQVAEHVAAALMLTTTGTARTIGLPEAVGIPATAKNKEGAKAFINWFIKPQNQIDSYATLGNLPTRTSVLKQLNSEGKLKSGDVILQQAGLVDPLFKQGTPVWYPQFTSAVSSALNQAAKGQLTVAQAVAQIAEQAQSAMQP</sequence>